<dbReference type="GO" id="GO:0006887">
    <property type="term" value="P:exocytosis"/>
    <property type="evidence" value="ECO:0007669"/>
    <property type="project" value="UniProtKB-KW"/>
</dbReference>
<dbReference type="InterPro" id="IPR048625">
    <property type="entry name" value="Sec10_N"/>
</dbReference>
<comment type="similarity">
    <text evidence="1">Belongs to the SEC10 family.</text>
</comment>
<keyword evidence="4" id="KW-0268">Exocytosis</keyword>
<evidence type="ECO:0000259" key="7">
    <source>
        <dbReference type="Pfam" id="PF07393"/>
    </source>
</evidence>
<evidence type="ECO:0000256" key="6">
    <source>
        <dbReference type="ARBA" id="ARBA00031471"/>
    </source>
</evidence>
<comment type="caution">
    <text evidence="9">The sequence shown here is derived from an EMBL/GenBank/DDBJ whole genome shotgun (WGS) entry which is preliminary data.</text>
</comment>
<dbReference type="PANTHER" id="PTHR12100">
    <property type="entry name" value="SEC10"/>
    <property type="match status" value="1"/>
</dbReference>
<dbReference type="InterPro" id="IPR009976">
    <property type="entry name" value="Sec10-like"/>
</dbReference>
<evidence type="ECO:0000256" key="2">
    <source>
        <dbReference type="ARBA" id="ARBA00017524"/>
    </source>
</evidence>
<evidence type="ECO:0000256" key="4">
    <source>
        <dbReference type="ARBA" id="ARBA00022483"/>
    </source>
</evidence>
<keyword evidence="3" id="KW-0813">Transport</keyword>
<organism evidence="9 10">
    <name type="scientific">Tigriopus californicus</name>
    <name type="common">Marine copepod</name>
    <dbReference type="NCBI Taxonomy" id="6832"/>
    <lineage>
        <taxon>Eukaryota</taxon>
        <taxon>Metazoa</taxon>
        <taxon>Ecdysozoa</taxon>
        <taxon>Arthropoda</taxon>
        <taxon>Crustacea</taxon>
        <taxon>Multicrustacea</taxon>
        <taxon>Hexanauplia</taxon>
        <taxon>Copepoda</taxon>
        <taxon>Harpacticoida</taxon>
        <taxon>Harpacticidae</taxon>
        <taxon>Tigriopus</taxon>
    </lineage>
</organism>
<feature type="domain" description="Exocyst complex component Sec10 N-terminal" evidence="8">
    <location>
        <begin position="59"/>
        <end position="169"/>
    </location>
</feature>
<dbReference type="AlphaFoldDB" id="A0A553NCB4"/>
<sequence length="729" mass="83446">MVHWPELEQEPYDPEEFVERLAWRTTGQGVPVSGGAAMSRAINGHVPGVEPFDESSLQLHDAFVQAIKDLTLMHETQTKKCQLLEQKCREEEQAHWRRVASLIERNRSAAFTYKSLDEKITSVATKVVHLGDQLESVNTPRARDVEALKLMKHFDEFLGGEANLSPVFNDKSRLHEAADIILKLQLIAQELPRKKKFTMAIEGIETKYSEIERTLSEEFAKSHRSDDITRMKDYALLLSNFNGYNRCIDDFIEHIQLQQYRGKDIFRDIVPLCQSSWDLIRQVFPNPEQVMSKFVLNIYHHKLNEYIANNLTDTSNMEAYLKKLNNLFDDTMKLTANLAPYNFGTDHQFLSNLTKKIFQTYLASYITNEVRYLNEKCTIILQRYYQSLGHQKKQLSTGTEKLNDLKRDIQGLIASKANINLDTSVSYGGETFLSEEVAINILQLTKSAFKRCKSLSNEGDLSSNALEILGILISYLLHEHIDYAVELGVQGIPMPEVKTIPELYFFDVIGQTNTMIHLLEKQLSDSVIPLVENTSKHQDCIDLKRAELRKIEAKLDVGLDRSLSSIVGWVKTILQQEQRKSDFNPAPNETELATTSPACLRAIKFINHQTTKIRDTLDGKNIESVLMELGTRLHRVVYEHLTQFQFNSSGAMVVICDVQEYRRCAAQFKVGTVNALFDILHAMCNLLILPPENLLDAIEGDQLASLDKTIIEGWIQLRADYRHERMLFR</sequence>
<dbReference type="EMBL" id="VCGU01000458">
    <property type="protein sequence ID" value="TRY63092.1"/>
    <property type="molecule type" value="Genomic_DNA"/>
</dbReference>
<dbReference type="Pfam" id="PF20667">
    <property type="entry name" value="Sec10_N"/>
    <property type="match status" value="1"/>
</dbReference>
<gene>
    <name evidence="9" type="ORF">TCAL_00321</name>
</gene>
<dbReference type="PANTHER" id="PTHR12100:SF0">
    <property type="entry name" value="EXOCYST COMPLEX COMPONENT 5"/>
    <property type="match status" value="1"/>
</dbReference>
<keyword evidence="5" id="KW-0175">Coiled coil</keyword>
<evidence type="ECO:0000313" key="10">
    <source>
        <dbReference type="Proteomes" id="UP000318571"/>
    </source>
</evidence>
<accession>A0A553NCB4</accession>
<evidence type="ECO:0000256" key="1">
    <source>
        <dbReference type="ARBA" id="ARBA00006572"/>
    </source>
</evidence>
<dbReference type="GO" id="GO:0000145">
    <property type="term" value="C:exocyst"/>
    <property type="evidence" value="ECO:0007669"/>
    <property type="project" value="TreeGrafter"/>
</dbReference>
<feature type="domain" description="Exocyst complex component Sec10-like alpha-helical bundle" evidence="7">
    <location>
        <begin position="176"/>
        <end position="725"/>
    </location>
</feature>
<dbReference type="OrthoDB" id="125856at2759"/>
<dbReference type="STRING" id="6832.A0A553NCB4"/>
<evidence type="ECO:0000256" key="3">
    <source>
        <dbReference type="ARBA" id="ARBA00022448"/>
    </source>
</evidence>
<dbReference type="Pfam" id="PF07393">
    <property type="entry name" value="Sec10_HB"/>
    <property type="match status" value="1"/>
</dbReference>
<evidence type="ECO:0000259" key="8">
    <source>
        <dbReference type="Pfam" id="PF20667"/>
    </source>
</evidence>
<name>A0A553NCB4_TIGCA</name>
<dbReference type="OMA" id="PLCKHHY"/>
<evidence type="ECO:0000313" key="9">
    <source>
        <dbReference type="EMBL" id="TRY63092.1"/>
    </source>
</evidence>
<keyword evidence="10" id="KW-1185">Reference proteome</keyword>
<evidence type="ECO:0000256" key="5">
    <source>
        <dbReference type="ARBA" id="ARBA00023054"/>
    </source>
</evidence>
<protein>
    <recommendedName>
        <fullName evidence="2">Exocyst complex component 5</fullName>
    </recommendedName>
    <alternativeName>
        <fullName evidence="6">Exocyst complex component Sec10</fullName>
    </alternativeName>
</protein>
<reference evidence="9 10" key="1">
    <citation type="journal article" date="2018" name="Nat. Ecol. Evol.">
        <title>Genomic signatures of mitonuclear coevolution across populations of Tigriopus californicus.</title>
        <authorList>
            <person name="Barreto F.S."/>
            <person name="Watson E.T."/>
            <person name="Lima T.G."/>
            <person name="Willett C.S."/>
            <person name="Edmands S."/>
            <person name="Li W."/>
            <person name="Burton R.S."/>
        </authorList>
    </citation>
    <scope>NUCLEOTIDE SEQUENCE [LARGE SCALE GENOMIC DNA]</scope>
    <source>
        <strain evidence="9 10">San Diego</strain>
    </source>
</reference>
<dbReference type="GO" id="GO:0006893">
    <property type="term" value="P:Golgi to plasma membrane transport"/>
    <property type="evidence" value="ECO:0007669"/>
    <property type="project" value="TreeGrafter"/>
</dbReference>
<proteinExistence type="inferred from homology"/>
<dbReference type="InterPro" id="IPR048627">
    <property type="entry name" value="Sec10_HB"/>
</dbReference>
<dbReference type="Proteomes" id="UP000318571">
    <property type="component" value="Chromosome 10"/>
</dbReference>